<dbReference type="PANTHER" id="PTHR30404:SF0">
    <property type="entry name" value="N-ACETYLMURAMOYL-L-ALANINE AMIDASE AMIC"/>
    <property type="match status" value="1"/>
</dbReference>
<evidence type="ECO:0000313" key="6">
    <source>
        <dbReference type="Proteomes" id="UP001196980"/>
    </source>
</evidence>
<dbReference type="PANTHER" id="PTHR30404">
    <property type="entry name" value="N-ACETYLMURAMOYL-L-ALANINE AMIDASE"/>
    <property type="match status" value="1"/>
</dbReference>
<reference evidence="5 6" key="1">
    <citation type="journal article" date="2020" name="J Geophys Res Biogeosci">
        <title>Magnetotaxis as an Adaptation to Enable Bacterial Shuttling of Microbial Sulfur and Sulfur Cycling Across Aquatic Oxic#Anoxic Interfaces.</title>
        <authorList>
            <person name="Li J."/>
            <person name="Liu P."/>
            <person name="Wang J."/>
            <person name="Roberts A.P."/>
            <person name="Pan Y."/>
        </authorList>
    </citation>
    <scope>NUCLEOTIDE SEQUENCE [LARGE SCALE GENOMIC DNA]</scope>
    <source>
        <strain evidence="5 6">MYR-1_YQ</strain>
    </source>
</reference>
<keyword evidence="6" id="KW-1185">Reference proteome</keyword>
<comment type="caution">
    <text evidence="5">The sequence shown here is derived from an EMBL/GenBank/DDBJ whole genome shotgun (WGS) entry which is preliminary data.</text>
</comment>
<organism evidence="5 6">
    <name type="scientific">Candidatus Magnetobacterium casense</name>
    <dbReference type="NCBI Taxonomy" id="1455061"/>
    <lineage>
        <taxon>Bacteria</taxon>
        <taxon>Pseudomonadati</taxon>
        <taxon>Nitrospirota</taxon>
        <taxon>Thermodesulfovibrionia</taxon>
        <taxon>Thermodesulfovibrionales</taxon>
        <taxon>Candidatus Magnetobacteriaceae</taxon>
        <taxon>Candidatus Magnetobacterium</taxon>
    </lineage>
</organism>
<protein>
    <recommendedName>
        <fullName evidence="2">N-acetylmuramoyl-L-alanine amidase</fullName>
        <ecNumber evidence="2">3.5.1.28</ecNumber>
    </recommendedName>
</protein>
<dbReference type="InterPro" id="IPR002508">
    <property type="entry name" value="MurNAc-LAA_cat"/>
</dbReference>
<accession>A0ABS6S0P1</accession>
<feature type="domain" description="MurNAc-LAA" evidence="4">
    <location>
        <begin position="163"/>
        <end position="315"/>
    </location>
</feature>
<name>A0ABS6S0P1_9BACT</name>
<dbReference type="CDD" id="cd02696">
    <property type="entry name" value="MurNAc-LAA"/>
    <property type="match status" value="1"/>
</dbReference>
<dbReference type="RefSeq" id="WP_218252593.1">
    <property type="nucleotide sequence ID" value="NZ_JABXWD010000175.1"/>
</dbReference>
<dbReference type="EC" id="3.5.1.28" evidence="2"/>
<evidence type="ECO:0000259" key="4">
    <source>
        <dbReference type="Pfam" id="PF01520"/>
    </source>
</evidence>
<evidence type="ECO:0000313" key="5">
    <source>
        <dbReference type="EMBL" id="MBV6341963.1"/>
    </source>
</evidence>
<evidence type="ECO:0000256" key="3">
    <source>
        <dbReference type="ARBA" id="ARBA00022801"/>
    </source>
</evidence>
<keyword evidence="3" id="KW-0378">Hydrolase</keyword>
<evidence type="ECO:0000256" key="2">
    <source>
        <dbReference type="ARBA" id="ARBA00011901"/>
    </source>
</evidence>
<dbReference type="InterPro" id="IPR050695">
    <property type="entry name" value="N-acetylmuramoyl_amidase_3"/>
</dbReference>
<sequence length="344" mass="38174">MKNFLRYVYYIVCKMLMVSSRVLILILVVAFADTAIVAAESSITVHCFEQGGMVRVVFESDSESLITQSTVSESYSLVKISFNELFNYKGGAVPASVKIYKKEDSLFLNVRNLQRIKTIRLSSPPRLVIDAYVSEQKKEQPDSVQPVPSVQPGTKDLRNFVLMLDAGHGGSDTGITGQQFKESLLTLSVVNDLYKQLAPKLQRVLLLRKDDVYQSLEQRLTDAGKTKVDVFFSIHLTNQKHCNVFISKIPANVSSKDIRYDLALAQSAYIERSRVLAHATGEAIKELTKLDVAYIEVPLPLLSAIRAPAVMIELPVAAVQPYSAETINSLATAIVKALVNYAQR</sequence>
<gene>
    <name evidence="5" type="ORF">HWQ67_10235</name>
</gene>
<comment type="catalytic activity">
    <reaction evidence="1">
        <text>Hydrolyzes the link between N-acetylmuramoyl residues and L-amino acid residues in certain cell-wall glycopeptides.</text>
        <dbReference type="EC" id="3.5.1.28"/>
    </reaction>
</comment>
<proteinExistence type="predicted"/>
<dbReference type="Proteomes" id="UP001196980">
    <property type="component" value="Unassembled WGS sequence"/>
</dbReference>
<dbReference type="EMBL" id="JABXWD010000175">
    <property type="protein sequence ID" value="MBV6341963.1"/>
    <property type="molecule type" value="Genomic_DNA"/>
</dbReference>
<dbReference type="Pfam" id="PF01520">
    <property type="entry name" value="Amidase_3"/>
    <property type="match status" value="1"/>
</dbReference>
<evidence type="ECO:0000256" key="1">
    <source>
        <dbReference type="ARBA" id="ARBA00001561"/>
    </source>
</evidence>